<comment type="similarity">
    <text evidence="1">Belongs to the actin-binding proteins ADF family.</text>
</comment>
<dbReference type="GO" id="GO:0003779">
    <property type="term" value="F:actin binding"/>
    <property type="evidence" value="ECO:0007669"/>
    <property type="project" value="UniProtKB-KW"/>
</dbReference>
<dbReference type="AlphaFoldDB" id="A0A919NEB1"/>
<dbReference type="Gene3D" id="3.40.20.10">
    <property type="entry name" value="Severin"/>
    <property type="match status" value="1"/>
</dbReference>
<dbReference type="PROSITE" id="PS51263">
    <property type="entry name" value="ADF_H"/>
    <property type="match status" value="1"/>
</dbReference>
<dbReference type="CDD" id="cd11286">
    <property type="entry name" value="ADF_cofilin_like"/>
    <property type="match status" value="1"/>
</dbReference>
<reference evidence="4" key="1">
    <citation type="submission" date="2021-01" db="EMBL/GenBank/DDBJ databases">
        <title>Whole genome shotgun sequence of Actinoplanes siamensis NBRC 109076.</title>
        <authorList>
            <person name="Komaki H."/>
            <person name="Tamura T."/>
        </authorList>
    </citation>
    <scope>NUCLEOTIDE SEQUENCE</scope>
    <source>
        <strain evidence="4">NBRC 109076</strain>
    </source>
</reference>
<evidence type="ECO:0000313" key="5">
    <source>
        <dbReference type="Proteomes" id="UP000629619"/>
    </source>
</evidence>
<dbReference type="PANTHER" id="PTHR11913">
    <property type="entry name" value="COFILIN-RELATED"/>
    <property type="match status" value="1"/>
</dbReference>
<dbReference type="EMBL" id="BOMW01000094">
    <property type="protein sequence ID" value="GIF09628.1"/>
    <property type="molecule type" value="Genomic_DNA"/>
</dbReference>
<dbReference type="InterPro" id="IPR029006">
    <property type="entry name" value="ADF-H/Gelsolin-like_dom_sf"/>
</dbReference>
<keyword evidence="5" id="KW-1185">Reference proteome</keyword>
<evidence type="ECO:0000256" key="2">
    <source>
        <dbReference type="ARBA" id="ARBA00023203"/>
    </source>
</evidence>
<dbReference type="PRINTS" id="PR00006">
    <property type="entry name" value="COFILIN"/>
</dbReference>
<dbReference type="Proteomes" id="UP000629619">
    <property type="component" value="Unassembled WGS sequence"/>
</dbReference>
<dbReference type="GO" id="GO:0030042">
    <property type="term" value="P:actin filament depolymerization"/>
    <property type="evidence" value="ECO:0007669"/>
    <property type="project" value="InterPro"/>
</dbReference>
<dbReference type="InterPro" id="IPR017904">
    <property type="entry name" value="ADF/Cofilin"/>
</dbReference>
<comment type="caution">
    <text evidence="4">The sequence shown here is derived from an EMBL/GenBank/DDBJ whole genome shotgun (WGS) entry which is preliminary data.</text>
</comment>
<organism evidence="4 5">
    <name type="scientific">Actinoplanes siamensis</name>
    <dbReference type="NCBI Taxonomy" id="1223317"/>
    <lineage>
        <taxon>Bacteria</taxon>
        <taxon>Bacillati</taxon>
        <taxon>Actinomycetota</taxon>
        <taxon>Actinomycetes</taxon>
        <taxon>Micromonosporales</taxon>
        <taxon>Micromonosporaceae</taxon>
        <taxon>Actinoplanes</taxon>
    </lineage>
</organism>
<proteinExistence type="inferred from homology"/>
<dbReference type="InterPro" id="IPR002108">
    <property type="entry name" value="ADF-H"/>
</dbReference>
<dbReference type="Pfam" id="PF00241">
    <property type="entry name" value="Cofilin_ADF"/>
    <property type="match status" value="1"/>
</dbReference>
<dbReference type="RefSeq" id="WP_203684925.1">
    <property type="nucleotide sequence ID" value="NZ_BOMW01000094.1"/>
</dbReference>
<protein>
    <recommendedName>
        <fullName evidence="3">ADF-H domain-containing protein</fullName>
    </recommendedName>
</protein>
<evidence type="ECO:0000259" key="3">
    <source>
        <dbReference type="PROSITE" id="PS51263"/>
    </source>
</evidence>
<gene>
    <name evidence="4" type="ORF">Asi03nite_71660</name>
</gene>
<dbReference type="SMART" id="SM00102">
    <property type="entry name" value="ADF"/>
    <property type="match status" value="1"/>
</dbReference>
<dbReference type="GO" id="GO:0015629">
    <property type="term" value="C:actin cytoskeleton"/>
    <property type="evidence" value="ECO:0007669"/>
    <property type="project" value="InterPro"/>
</dbReference>
<accession>A0A919NEB1</accession>
<sequence>MTTGTSDVTVTQDCIARFQDLKLAKKYTYILYKLSEDKTQVVVDKASTSSKYEEFTSDLPDAECRFAVYDLPYEEDGAKRNKITFVSWAPDEVDTKERKPYIVAKNALRKKLVGVMAEIQCEDLPGVSYDSVVEAVRKQREQ</sequence>
<evidence type="ECO:0000256" key="1">
    <source>
        <dbReference type="ARBA" id="ARBA00006844"/>
    </source>
</evidence>
<feature type="domain" description="ADF-H" evidence="3">
    <location>
        <begin position="5"/>
        <end position="137"/>
    </location>
</feature>
<evidence type="ECO:0000313" key="4">
    <source>
        <dbReference type="EMBL" id="GIF09628.1"/>
    </source>
</evidence>
<name>A0A919NEB1_9ACTN</name>
<keyword evidence="2" id="KW-0009">Actin-binding</keyword>
<dbReference type="SUPFAM" id="SSF55753">
    <property type="entry name" value="Actin depolymerizing proteins"/>
    <property type="match status" value="1"/>
</dbReference>